<dbReference type="eggNOG" id="ENOG502R1VY">
    <property type="taxonomic scope" value="Eukaryota"/>
</dbReference>
<proteinExistence type="predicted"/>
<evidence type="ECO:0000313" key="3">
    <source>
        <dbReference type="Proteomes" id="UP000008810"/>
    </source>
</evidence>
<evidence type="ECO:0000313" key="2">
    <source>
        <dbReference type="EnsemblPlants" id="KQJ88235"/>
    </source>
</evidence>
<dbReference type="SUPFAM" id="SSF75011">
    <property type="entry name" value="3-carboxy-cis,cis-mucoante lactonizing enzyme"/>
    <property type="match status" value="1"/>
</dbReference>
<dbReference type="GeneID" id="100827404"/>
<dbReference type="Proteomes" id="UP000008810">
    <property type="component" value="Chromosome 4"/>
</dbReference>
<organism evidence="1">
    <name type="scientific">Brachypodium distachyon</name>
    <name type="common">Purple false brome</name>
    <name type="synonym">Trachynia distachya</name>
    <dbReference type="NCBI Taxonomy" id="15368"/>
    <lineage>
        <taxon>Eukaryota</taxon>
        <taxon>Viridiplantae</taxon>
        <taxon>Streptophyta</taxon>
        <taxon>Embryophyta</taxon>
        <taxon>Tracheophyta</taxon>
        <taxon>Spermatophyta</taxon>
        <taxon>Magnoliopsida</taxon>
        <taxon>Liliopsida</taxon>
        <taxon>Poales</taxon>
        <taxon>Poaceae</taxon>
        <taxon>BOP clade</taxon>
        <taxon>Pooideae</taxon>
        <taxon>Stipodae</taxon>
        <taxon>Brachypodieae</taxon>
        <taxon>Brachypodium</taxon>
    </lineage>
</organism>
<sequence>MSTTKRRQGQANYCDRTGKRLRPVQKHKHLYLILDDWTKGYSIRKIDLDTLQSSSTDLDLDLEPTVLRLVAPDPGHLMNFAVVGNNIFAASWEYPGTLVYDTDTEALATGPPLPDPVLDGLRIFVATADMQHLYALKYNFRERQQYFAVMSTFGGIKDHPTHSSNPSRDWSWQSVPSPLPFSKDASITSYALHPDGSTIFMSSLARRCPRRTFSFDTGLCEWRCHGEWTLPFVGQGYFDIELDAWVGLHEDGYICSCQAVSCSSSTVTTQPDWKMTKEKLLKHPRGKGATLTYMGNTRFCLVESVVREQHEFDDDSDDDCNGYMLYITIFGLKYSREGELQTTIRRTAKSYKVSKHFMSFSPVAFWL</sequence>
<reference evidence="1" key="2">
    <citation type="submission" date="2017-06" db="EMBL/GenBank/DDBJ databases">
        <title>WGS assembly of Brachypodium distachyon.</title>
        <authorList>
            <consortium name="The International Brachypodium Initiative"/>
            <person name="Lucas S."/>
            <person name="Harmon-Smith M."/>
            <person name="Lail K."/>
            <person name="Tice H."/>
            <person name="Grimwood J."/>
            <person name="Bruce D."/>
            <person name="Barry K."/>
            <person name="Shu S."/>
            <person name="Lindquist E."/>
            <person name="Wang M."/>
            <person name="Pitluck S."/>
            <person name="Vogel J.P."/>
            <person name="Garvin D.F."/>
            <person name="Mockler T.C."/>
            <person name="Schmutz J."/>
            <person name="Rokhsar D."/>
            <person name="Bevan M.W."/>
        </authorList>
    </citation>
    <scope>NUCLEOTIDE SEQUENCE</scope>
    <source>
        <strain evidence="1">Bd21</strain>
    </source>
</reference>
<dbReference type="PANTHER" id="PTHR33085">
    <property type="entry name" value="OS12G0113100 PROTEIN-RELATED"/>
    <property type="match status" value="1"/>
</dbReference>
<dbReference type="AlphaFoldDB" id="I1IL63"/>
<dbReference type="InterPro" id="IPR012871">
    <property type="entry name" value="DUF1668_ORYSA"/>
</dbReference>
<evidence type="ECO:0008006" key="4">
    <source>
        <dbReference type="Google" id="ProtNLM"/>
    </source>
</evidence>
<dbReference type="PANTHER" id="PTHR33085:SF105">
    <property type="entry name" value="DUF1618 DOMAIN-CONTAINING PROTEIN"/>
    <property type="match status" value="1"/>
</dbReference>
<dbReference type="KEGG" id="bdi:100827404"/>
<name>I1IL63_BRADI</name>
<reference evidence="2" key="3">
    <citation type="submission" date="2018-08" db="UniProtKB">
        <authorList>
            <consortium name="EnsemblPlants"/>
        </authorList>
    </citation>
    <scope>IDENTIFICATION</scope>
    <source>
        <strain evidence="2">cv. Bd21</strain>
    </source>
</reference>
<evidence type="ECO:0000313" key="1">
    <source>
        <dbReference type="EMBL" id="KQJ88235.1"/>
    </source>
</evidence>
<gene>
    <name evidence="2" type="primary">LOC100827404</name>
    <name evidence="1" type="ORF">BRADI_4g16516v3</name>
</gene>
<dbReference type="HOGENOM" id="CLU_021283_2_0_1"/>
<keyword evidence="3" id="KW-1185">Reference proteome</keyword>
<accession>I1IL63</accession>
<dbReference type="RefSeq" id="XP_003575972.1">
    <property type="nucleotide sequence ID" value="XM_003575924.4"/>
</dbReference>
<reference evidence="1 2" key="1">
    <citation type="journal article" date="2010" name="Nature">
        <title>Genome sequencing and analysis of the model grass Brachypodium distachyon.</title>
        <authorList>
            <consortium name="International Brachypodium Initiative"/>
        </authorList>
    </citation>
    <scope>NUCLEOTIDE SEQUENCE [LARGE SCALE GENOMIC DNA]</scope>
    <source>
        <strain evidence="1">Bd21</strain>
        <strain evidence="2">cv. Bd21</strain>
    </source>
</reference>
<dbReference type="Gramene" id="KQJ88235">
    <property type="protein sequence ID" value="KQJ88235"/>
    <property type="gene ID" value="BRADI_4g16516v3"/>
</dbReference>
<protein>
    <recommendedName>
        <fullName evidence="4">DUF1618 domain-containing protein</fullName>
    </recommendedName>
</protein>
<dbReference type="EMBL" id="CM000883">
    <property type="protein sequence ID" value="KQJ88235.1"/>
    <property type="molecule type" value="Genomic_DNA"/>
</dbReference>
<dbReference type="EnsemblPlants" id="KQJ88235">
    <property type="protein sequence ID" value="KQJ88235"/>
    <property type="gene ID" value="BRADI_4g16516v3"/>
</dbReference>
<dbReference type="RefSeq" id="XP_024319272.1">
    <property type="nucleotide sequence ID" value="XM_024463504.1"/>
</dbReference>
<dbReference type="OMA" id="MITSYFQ"/>
<dbReference type="Pfam" id="PF07893">
    <property type="entry name" value="DUF1668"/>
    <property type="match status" value="1"/>
</dbReference>